<protein>
    <submittedName>
        <fullName evidence="1">Uncharacterized protein</fullName>
    </submittedName>
</protein>
<evidence type="ECO:0000313" key="1">
    <source>
        <dbReference type="EMBL" id="MPC91465.1"/>
    </source>
</evidence>
<gene>
    <name evidence="1" type="ORF">E2C01_086503</name>
</gene>
<dbReference type="EMBL" id="VSRR010087862">
    <property type="protein sequence ID" value="MPC91465.1"/>
    <property type="molecule type" value="Genomic_DNA"/>
</dbReference>
<evidence type="ECO:0000313" key="2">
    <source>
        <dbReference type="Proteomes" id="UP000324222"/>
    </source>
</evidence>
<keyword evidence="2" id="KW-1185">Reference proteome</keyword>
<dbReference type="Proteomes" id="UP000324222">
    <property type="component" value="Unassembled WGS sequence"/>
</dbReference>
<reference evidence="1 2" key="1">
    <citation type="submission" date="2019-05" db="EMBL/GenBank/DDBJ databases">
        <title>Another draft genome of Portunus trituberculatus and its Hox gene families provides insights of decapod evolution.</title>
        <authorList>
            <person name="Jeong J.-H."/>
            <person name="Song I."/>
            <person name="Kim S."/>
            <person name="Choi T."/>
            <person name="Kim D."/>
            <person name="Ryu S."/>
            <person name="Kim W."/>
        </authorList>
    </citation>
    <scope>NUCLEOTIDE SEQUENCE [LARGE SCALE GENOMIC DNA]</scope>
    <source>
        <tissue evidence="1">Muscle</tissue>
    </source>
</reference>
<proteinExistence type="predicted"/>
<comment type="caution">
    <text evidence="1">The sequence shown here is derived from an EMBL/GenBank/DDBJ whole genome shotgun (WGS) entry which is preliminary data.</text>
</comment>
<sequence length="24" mass="2773">MMPSPLNIKSEEVMSPDWSACTYR</sequence>
<dbReference type="AlphaFoldDB" id="A0A5B7J9V6"/>
<accession>A0A5B7J9V6</accession>
<organism evidence="1 2">
    <name type="scientific">Portunus trituberculatus</name>
    <name type="common">Swimming crab</name>
    <name type="synonym">Neptunus trituberculatus</name>
    <dbReference type="NCBI Taxonomy" id="210409"/>
    <lineage>
        <taxon>Eukaryota</taxon>
        <taxon>Metazoa</taxon>
        <taxon>Ecdysozoa</taxon>
        <taxon>Arthropoda</taxon>
        <taxon>Crustacea</taxon>
        <taxon>Multicrustacea</taxon>
        <taxon>Malacostraca</taxon>
        <taxon>Eumalacostraca</taxon>
        <taxon>Eucarida</taxon>
        <taxon>Decapoda</taxon>
        <taxon>Pleocyemata</taxon>
        <taxon>Brachyura</taxon>
        <taxon>Eubrachyura</taxon>
        <taxon>Portunoidea</taxon>
        <taxon>Portunidae</taxon>
        <taxon>Portuninae</taxon>
        <taxon>Portunus</taxon>
    </lineage>
</organism>
<name>A0A5B7J9V6_PORTR</name>